<accession>A0A928DRE2</accession>
<evidence type="ECO:0000256" key="1">
    <source>
        <dbReference type="SAM" id="SignalP"/>
    </source>
</evidence>
<sequence length="295" mass="33349">MLNLYKKGFILLALCLLAGNLFAQDNKRGWQVELKKIALDITSTEVKNAAEYQAFSDARLNGDSQSTIRGNFDGIADYHAKHFLWTNELLMDYGRTQIRPINEERITNENADKILLTTGYTQRLWKVEDILGGFEVGPFVNLGYETEFTKPNGANRKKVLRGTGGIKLFEGKYLKDLFVAVVGERDFTYDPASNKLAWEAGLKVEQPVREGVTAKYSVLFRDYLKSSHEQATDLDYELGADARLDVQLYKNLYVAPFISYYTAQGEKSGIGRGENIYVGVSFSFSHIFKQADEVK</sequence>
<proteinExistence type="predicted"/>
<gene>
    <name evidence="2" type="ORF">E7027_04080</name>
</gene>
<feature type="signal peptide" evidence="1">
    <location>
        <begin position="1"/>
        <end position="23"/>
    </location>
</feature>
<dbReference type="EMBL" id="SUVG01000004">
    <property type="protein sequence ID" value="MBE6421292.1"/>
    <property type="molecule type" value="Genomic_DNA"/>
</dbReference>
<reference evidence="2" key="1">
    <citation type="submission" date="2019-04" db="EMBL/GenBank/DDBJ databases">
        <title>Evolution of Biomass-Degrading Anaerobic Consortia Revealed by Metagenomics.</title>
        <authorList>
            <person name="Peng X."/>
        </authorList>
    </citation>
    <scope>NUCLEOTIDE SEQUENCE</scope>
    <source>
        <strain evidence="2">SIG66</strain>
    </source>
</reference>
<keyword evidence="1" id="KW-0732">Signal</keyword>
<protein>
    <submittedName>
        <fullName evidence="2">DUF3078 domain-containing protein</fullName>
    </submittedName>
</protein>
<comment type="caution">
    <text evidence="2">The sequence shown here is derived from an EMBL/GenBank/DDBJ whole genome shotgun (WGS) entry which is preliminary data.</text>
</comment>
<organism evidence="2 3">
    <name type="scientific">Candidatus Avelusimicrobium gallicola</name>
    <dbReference type="NCBI Taxonomy" id="2562704"/>
    <lineage>
        <taxon>Bacteria</taxon>
        <taxon>Pseudomonadati</taxon>
        <taxon>Elusimicrobiota</taxon>
        <taxon>Elusimicrobia</taxon>
        <taxon>Elusimicrobiales</taxon>
        <taxon>Elusimicrobiaceae</taxon>
        <taxon>Candidatus Avelusimicrobium</taxon>
    </lineage>
</organism>
<evidence type="ECO:0000313" key="2">
    <source>
        <dbReference type="EMBL" id="MBE6421292.1"/>
    </source>
</evidence>
<feature type="chain" id="PRO_5036835758" evidence="1">
    <location>
        <begin position="24"/>
        <end position="295"/>
    </location>
</feature>
<dbReference type="Proteomes" id="UP000725649">
    <property type="component" value="Unassembled WGS sequence"/>
</dbReference>
<dbReference type="AlphaFoldDB" id="A0A928DRE2"/>
<name>A0A928DRE2_9BACT</name>
<evidence type="ECO:0000313" key="3">
    <source>
        <dbReference type="Proteomes" id="UP000725649"/>
    </source>
</evidence>